<protein>
    <submittedName>
        <fullName evidence="1">Uncharacterized protein</fullName>
    </submittedName>
</protein>
<organism evidence="1 2">
    <name type="scientific">Pistacia atlantica</name>
    <dbReference type="NCBI Taxonomy" id="434234"/>
    <lineage>
        <taxon>Eukaryota</taxon>
        <taxon>Viridiplantae</taxon>
        <taxon>Streptophyta</taxon>
        <taxon>Embryophyta</taxon>
        <taxon>Tracheophyta</taxon>
        <taxon>Spermatophyta</taxon>
        <taxon>Magnoliopsida</taxon>
        <taxon>eudicotyledons</taxon>
        <taxon>Gunneridae</taxon>
        <taxon>Pentapetalae</taxon>
        <taxon>rosids</taxon>
        <taxon>malvids</taxon>
        <taxon>Sapindales</taxon>
        <taxon>Anacardiaceae</taxon>
        <taxon>Pistacia</taxon>
    </lineage>
</organism>
<comment type="caution">
    <text evidence="1">The sequence shown here is derived from an EMBL/GenBank/DDBJ whole genome shotgun (WGS) entry which is preliminary data.</text>
</comment>
<reference evidence="2" key="1">
    <citation type="journal article" date="2023" name="G3 (Bethesda)">
        <title>Genome assembly and association tests identify interacting loci associated with vigor, precocity, and sex in interspecific pistachio rootstocks.</title>
        <authorList>
            <person name="Palmer W."/>
            <person name="Jacygrad E."/>
            <person name="Sagayaradj S."/>
            <person name="Cavanaugh K."/>
            <person name="Han R."/>
            <person name="Bertier L."/>
            <person name="Beede B."/>
            <person name="Kafkas S."/>
            <person name="Golino D."/>
            <person name="Preece J."/>
            <person name="Michelmore R."/>
        </authorList>
    </citation>
    <scope>NUCLEOTIDE SEQUENCE [LARGE SCALE GENOMIC DNA]</scope>
</reference>
<evidence type="ECO:0000313" key="1">
    <source>
        <dbReference type="EMBL" id="KAJ0085696.1"/>
    </source>
</evidence>
<evidence type="ECO:0000313" key="2">
    <source>
        <dbReference type="Proteomes" id="UP001164250"/>
    </source>
</evidence>
<dbReference type="EMBL" id="CM047906">
    <property type="protein sequence ID" value="KAJ0085696.1"/>
    <property type="molecule type" value="Genomic_DNA"/>
</dbReference>
<accession>A0ACC1AI00</accession>
<dbReference type="Proteomes" id="UP001164250">
    <property type="component" value="Chromosome 10"/>
</dbReference>
<proteinExistence type="predicted"/>
<sequence>MFKDNLNIRNFVSTAFPNHVMDIVDPSLLFEEENEDDGVEETMIRNFESHRNNKNKMEEFLVPMLRIGLMCSTTSPRERMTMNDVVNNLKAIRDSFLKSKERNRRRRR</sequence>
<keyword evidence="2" id="KW-1185">Reference proteome</keyword>
<gene>
    <name evidence="1" type="ORF">Patl1_07635</name>
</gene>
<name>A0ACC1AI00_9ROSI</name>